<name>G2YW10_BOTF4</name>
<dbReference type="EMBL" id="FQ790357">
    <property type="protein sequence ID" value="CCD55808.1"/>
    <property type="molecule type" value="Genomic_DNA"/>
</dbReference>
<reference evidence="2" key="1">
    <citation type="journal article" date="2011" name="PLoS Genet.">
        <title>Genomic analysis of the necrotrophic fungal pathogens Sclerotinia sclerotiorum and Botrytis cinerea.</title>
        <authorList>
            <person name="Amselem J."/>
            <person name="Cuomo C.A."/>
            <person name="van Kan J.A."/>
            <person name="Viaud M."/>
            <person name="Benito E.P."/>
            <person name="Couloux A."/>
            <person name="Coutinho P.M."/>
            <person name="de Vries R.P."/>
            <person name="Dyer P.S."/>
            <person name="Fillinger S."/>
            <person name="Fournier E."/>
            <person name="Gout L."/>
            <person name="Hahn M."/>
            <person name="Kohn L."/>
            <person name="Lapalu N."/>
            <person name="Plummer K.M."/>
            <person name="Pradier J.M."/>
            <person name="Quevillon E."/>
            <person name="Sharon A."/>
            <person name="Simon A."/>
            <person name="ten Have A."/>
            <person name="Tudzynski B."/>
            <person name="Tudzynski P."/>
            <person name="Wincker P."/>
            <person name="Andrew M."/>
            <person name="Anthouard V."/>
            <person name="Beever R.E."/>
            <person name="Beffa R."/>
            <person name="Benoit I."/>
            <person name="Bouzid O."/>
            <person name="Brault B."/>
            <person name="Chen Z."/>
            <person name="Choquer M."/>
            <person name="Collemare J."/>
            <person name="Cotton P."/>
            <person name="Danchin E.G."/>
            <person name="Da Silva C."/>
            <person name="Gautier A."/>
            <person name="Giraud C."/>
            <person name="Giraud T."/>
            <person name="Gonzalez C."/>
            <person name="Grossetete S."/>
            <person name="Guldener U."/>
            <person name="Henrissat B."/>
            <person name="Howlett B.J."/>
            <person name="Kodira C."/>
            <person name="Kretschmer M."/>
            <person name="Lappartient A."/>
            <person name="Leroch M."/>
            <person name="Levis C."/>
            <person name="Mauceli E."/>
            <person name="Neuveglise C."/>
            <person name="Oeser B."/>
            <person name="Pearson M."/>
            <person name="Poulain J."/>
            <person name="Poussereau N."/>
            <person name="Quesneville H."/>
            <person name="Rascle C."/>
            <person name="Schumacher J."/>
            <person name="Segurens B."/>
            <person name="Sexton A."/>
            <person name="Silva E."/>
            <person name="Sirven C."/>
            <person name="Soanes D.M."/>
            <person name="Talbot N.J."/>
            <person name="Templeton M."/>
            <person name="Yandava C."/>
            <person name="Yarden O."/>
            <person name="Zeng Q."/>
            <person name="Rollins J.A."/>
            <person name="Lebrun M.H."/>
            <person name="Dickman M."/>
        </authorList>
    </citation>
    <scope>NUCLEOTIDE SEQUENCE [LARGE SCALE GENOMIC DNA]</scope>
    <source>
        <strain evidence="2">T4</strain>
    </source>
</reference>
<dbReference type="Proteomes" id="UP000008177">
    <property type="component" value="Unplaced contigs"/>
</dbReference>
<dbReference type="InParanoid" id="G2YW10"/>
<dbReference type="HOGENOM" id="CLU_3106134_0_0_1"/>
<sequence>MMALTYIRTTREGSRDEVEFLSFHTQNNAVHVQYVLYYTILIRGPAECRVE</sequence>
<gene>
    <name evidence="1" type="ORF">BofuT4_uP153700.1</name>
</gene>
<dbReference type="AlphaFoldDB" id="G2YW10"/>
<organism evidence="1 2">
    <name type="scientific">Botryotinia fuckeliana (strain T4)</name>
    <name type="common">Noble rot fungus</name>
    <name type="synonym">Botrytis cinerea</name>
    <dbReference type="NCBI Taxonomy" id="999810"/>
    <lineage>
        <taxon>Eukaryota</taxon>
        <taxon>Fungi</taxon>
        <taxon>Dikarya</taxon>
        <taxon>Ascomycota</taxon>
        <taxon>Pezizomycotina</taxon>
        <taxon>Leotiomycetes</taxon>
        <taxon>Helotiales</taxon>
        <taxon>Sclerotiniaceae</taxon>
        <taxon>Botrytis</taxon>
    </lineage>
</organism>
<accession>G2YW10</accession>
<protein>
    <submittedName>
        <fullName evidence="1">Uncharacterized protein</fullName>
    </submittedName>
</protein>
<evidence type="ECO:0000313" key="1">
    <source>
        <dbReference type="EMBL" id="CCD55808.1"/>
    </source>
</evidence>
<proteinExistence type="predicted"/>
<evidence type="ECO:0000313" key="2">
    <source>
        <dbReference type="Proteomes" id="UP000008177"/>
    </source>
</evidence>